<sequence>MAVLAGFYWLSLPPAGGPRRDTRAGCFSFPRSAAECLTVPENQQALVAPISVFSSNYCFYGFLGIYLENPICNFVSS</sequence>
<gene>
    <name evidence="1" type="ORF">AHMF7605_09810</name>
</gene>
<comment type="caution">
    <text evidence="1">The sequence shown here is derived from an EMBL/GenBank/DDBJ whole genome shotgun (WGS) entry which is preliminary data.</text>
</comment>
<dbReference type="Proteomes" id="UP000240357">
    <property type="component" value="Unassembled WGS sequence"/>
</dbReference>
<proteinExistence type="predicted"/>
<evidence type="ECO:0000313" key="2">
    <source>
        <dbReference type="Proteomes" id="UP000240357"/>
    </source>
</evidence>
<dbReference type="AlphaFoldDB" id="A0A2T2YE56"/>
<organism evidence="1 2">
    <name type="scientific">Adhaeribacter arboris</name>
    <dbReference type="NCBI Taxonomy" id="2072846"/>
    <lineage>
        <taxon>Bacteria</taxon>
        <taxon>Pseudomonadati</taxon>
        <taxon>Bacteroidota</taxon>
        <taxon>Cytophagia</taxon>
        <taxon>Cytophagales</taxon>
        <taxon>Hymenobacteraceae</taxon>
        <taxon>Adhaeribacter</taxon>
    </lineage>
</organism>
<dbReference type="EMBL" id="PYFT01000001">
    <property type="protein sequence ID" value="PSR53795.1"/>
    <property type="molecule type" value="Genomic_DNA"/>
</dbReference>
<accession>A0A2T2YE56</accession>
<keyword evidence="2" id="KW-1185">Reference proteome</keyword>
<name>A0A2T2YE56_9BACT</name>
<evidence type="ECO:0000313" key="1">
    <source>
        <dbReference type="EMBL" id="PSR53795.1"/>
    </source>
</evidence>
<reference evidence="1 2" key="1">
    <citation type="submission" date="2018-03" db="EMBL/GenBank/DDBJ databases">
        <title>Adhaeribacter sp. HMF7605 Genome sequencing and assembly.</title>
        <authorList>
            <person name="Kang H."/>
            <person name="Kang J."/>
            <person name="Cha I."/>
            <person name="Kim H."/>
            <person name="Joh K."/>
        </authorList>
    </citation>
    <scope>NUCLEOTIDE SEQUENCE [LARGE SCALE GENOMIC DNA]</scope>
    <source>
        <strain evidence="1 2">HMF7605</strain>
    </source>
</reference>
<protein>
    <submittedName>
        <fullName evidence="1">Uncharacterized protein</fullName>
    </submittedName>
</protein>